<name>A0ABS5QML0_9BACT</name>
<evidence type="ECO:0000256" key="2">
    <source>
        <dbReference type="SAM" id="Phobius"/>
    </source>
</evidence>
<evidence type="ECO:0000313" key="3">
    <source>
        <dbReference type="EMBL" id="MBS8122430.1"/>
    </source>
</evidence>
<proteinExistence type="predicted"/>
<dbReference type="EMBL" id="JAEDAM010000096">
    <property type="protein sequence ID" value="MBS8122430.1"/>
    <property type="molecule type" value="Genomic_DNA"/>
</dbReference>
<sequence length="153" mass="18182">MENKKCEQYLANYIKSKNFNDKESISYIMKNAWGENISNCYKYFGGSADIKDFIKNLKSNQNYKYTEEKGKNNKKETIKQKEEEIQENIKQENIKQENIKQENIKQENIGQFDSMIDSSIYLFKIIGICFIGIIVVLLIKYIRIYFILKIKTK</sequence>
<gene>
    <name evidence="3" type="ORF">VAMP_18n122</name>
</gene>
<keyword evidence="2" id="KW-1133">Transmembrane helix</keyword>
<keyword evidence="1" id="KW-0175">Coiled coil</keyword>
<dbReference type="RefSeq" id="WP_213349855.1">
    <property type="nucleotide sequence ID" value="NZ_JAEDAM010000096.1"/>
</dbReference>
<keyword evidence="2" id="KW-0812">Transmembrane</keyword>
<organism evidence="3 4">
    <name type="scientific">Candidatus Vampirococcus lugosii</name>
    <dbReference type="NCBI Taxonomy" id="2789015"/>
    <lineage>
        <taxon>Bacteria</taxon>
        <taxon>Candidatus Absconditibacteriota</taxon>
        <taxon>Vampirococcus</taxon>
    </lineage>
</organism>
<feature type="transmembrane region" description="Helical" evidence="2">
    <location>
        <begin position="121"/>
        <end position="142"/>
    </location>
</feature>
<feature type="coiled-coil region" evidence="1">
    <location>
        <begin position="71"/>
        <end position="102"/>
    </location>
</feature>
<evidence type="ECO:0000256" key="1">
    <source>
        <dbReference type="SAM" id="Coils"/>
    </source>
</evidence>
<keyword evidence="4" id="KW-1185">Reference proteome</keyword>
<accession>A0ABS5QML0</accession>
<protein>
    <submittedName>
        <fullName evidence="3">Uncharacterized protein</fullName>
    </submittedName>
</protein>
<dbReference type="Proteomes" id="UP000680365">
    <property type="component" value="Unassembled WGS sequence"/>
</dbReference>
<keyword evidence="2" id="KW-0472">Membrane</keyword>
<evidence type="ECO:0000313" key="4">
    <source>
        <dbReference type="Proteomes" id="UP000680365"/>
    </source>
</evidence>
<reference evidence="3 4" key="1">
    <citation type="journal article" date="2021" name="Nat. Commun.">
        <title>Reductive evolution and unique predatory mode in the CPR bacterium Vampirococcus lugosii.</title>
        <authorList>
            <person name="Moreira D."/>
            <person name="Zivanovic Y."/>
            <person name="Lopez-Archilla A.I."/>
            <person name="Iniesto M."/>
            <person name="Lopez-Garcia P."/>
        </authorList>
    </citation>
    <scope>NUCLEOTIDE SEQUENCE [LARGE SCALE GENOMIC DNA]</scope>
    <source>
        <strain evidence="3">Chiprana</strain>
    </source>
</reference>
<comment type="caution">
    <text evidence="3">The sequence shown here is derived from an EMBL/GenBank/DDBJ whole genome shotgun (WGS) entry which is preliminary data.</text>
</comment>